<dbReference type="InterPro" id="IPR052909">
    <property type="entry name" value="Transposase_6_like"/>
</dbReference>
<evidence type="ECO:0000313" key="3">
    <source>
        <dbReference type="Proteomes" id="UP000233769"/>
    </source>
</evidence>
<dbReference type="AlphaFoldDB" id="A0A2N9AZC7"/>
<accession>A0A2N9AZC7</accession>
<gene>
    <name evidence="2" type="ORF">TK0001_6107</name>
</gene>
<protein>
    <recommendedName>
        <fullName evidence="1">Insertion element IS402-like domain-containing protein</fullName>
    </recommendedName>
</protein>
<reference evidence="3" key="1">
    <citation type="submission" date="2017-10" db="EMBL/GenBank/DDBJ databases">
        <authorList>
            <person name="Regsiter A."/>
            <person name="William W."/>
        </authorList>
    </citation>
    <scope>NUCLEOTIDE SEQUENCE [LARGE SCALE GENOMIC DNA]</scope>
</reference>
<organism evidence="2 3">
    <name type="scientific">Methylorubrum extorquens</name>
    <name type="common">Methylobacterium dichloromethanicum</name>
    <name type="synonym">Methylobacterium extorquens</name>
    <dbReference type="NCBI Taxonomy" id="408"/>
    <lineage>
        <taxon>Bacteria</taxon>
        <taxon>Pseudomonadati</taxon>
        <taxon>Pseudomonadota</taxon>
        <taxon>Alphaproteobacteria</taxon>
        <taxon>Hyphomicrobiales</taxon>
        <taxon>Methylobacteriaceae</taxon>
        <taxon>Methylorubrum</taxon>
    </lineage>
</organism>
<dbReference type="Pfam" id="PF13340">
    <property type="entry name" value="DUF4096"/>
    <property type="match status" value="1"/>
</dbReference>
<dbReference type="InterPro" id="IPR025161">
    <property type="entry name" value="IS402-like_dom"/>
</dbReference>
<evidence type="ECO:0000313" key="2">
    <source>
        <dbReference type="EMBL" id="SOR32666.1"/>
    </source>
</evidence>
<dbReference type="PANTHER" id="PTHR46637:SF1">
    <property type="entry name" value="BLL5188 PROTEIN"/>
    <property type="match status" value="1"/>
</dbReference>
<proteinExistence type="predicted"/>
<feature type="domain" description="Insertion element IS402-like" evidence="1">
    <location>
        <begin position="6"/>
        <end position="70"/>
    </location>
</feature>
<evidence type="ECO:0000259" key="1">
    <source>
        <dbReference type="Pfam" id="PF13340"/>
    </source>
</evidence>
<dbReference type="PANTHER" id="PTHR46637">
    <property type="entry name" value="TIS1421-TRANSPOSASE PROTEIN A"/>
    <property type="match status" value="1"/>
</dbReference>
<name>A0A2N9AZC7_METEX</name>
<sequence>MARIVLTDGEWAFIEPLLPTDVRGKARVNDRRVLKGIFWRLRMGVPWANFPGCYGPPYTTCGNRFRRRRRHAGSLNNLWMLYQRHAIVTCR</sequence>
<dbReference type="Proteomes" id="UP000233769">
    <property type="component" value="Chromosome tk0001"/>
</dbReference>
<dbReference type="EMBL" id="LT962688">
    <property type="protein sequence ID" value="SOR32666.1"/>
    <property type="molecule type" value="Genomic_DNA"/>
</dbReference>